<evidence type="ECO:0000313" key="6">
    <source>
        <dbReference type="EMBL" id="CAF9920231.1"/>
    </source>
</evidence>
<feature type="domain" description="OBG-type G" evidence="4">
    <location>
        <begin position="21"/>
        <end position="284"/>
    </location>
</feature>
<comment type="similarity">
    <text evidence="3">Belongs to the TRAFAC class OBG-HflX-like GTPase superfamily. OBG GTPase family. YchF/OLA1 subfamily.</text>
</comment>
<dbReference type="Pfam" id="PF06071">
    <property type="entry name" value="YchF-GTPase_C"/>
    <property type="match status" value="1"/>
</dbReference>
<dbReference type="InterPro" id="IPR013029">
    <property type="entry name" value="YchF_C"/>
</dbReference>
<comment type="subcellular location">
    <subcellularLocation>
        <location evidence="3">Cytoplasm</location>
    </subcellularLocation>
</comment>
<comment type="caution">
    <text evidence="6">The sequence shown here is derived from an EMBL/GenBank/DDBJ whole genome shotgun (WGS) entry which is preliminary data.</text>
</comment>
<dbReference type="Proteomes" id="UP000664169">
    <property type="component" value="Unassembled WGS sequence"/>
</dbReference>
<dbReference type="InterPro" id="IPR012675">
    <property type="entry name" value="Beta-grasp_dom_sf"/>
</dbReference>
<evidence type="ECO:0000256" key="1">
    <source>
        <dbReference type="ARBA" id="ARBA00022741"/>
    </source>
</evidence>
<dbReference type="CDD" id="cd01900">
    <property type="entry name" value="YchF"/>
    <property type="match status" value="1"/>
</dbReference>
<dbReference type="InterPro" id="IPR027417">
    <property type="entry name" value="P-loop_NTPase"/>
</dbReference>
<keyword evidence="2 3" id="KW-0067">ATP-binding</keyword>
<dbReference type="SUPFAM" id="SSF52540">
    <property type="entry name" value="P-loop containing nucleoside triphosphate hydrolases"/>
    <property type="match status" value="1"/>
</dbReference>
<keyword evidence="3" id="KW-0378">Hydrolase</keyword>
<dbReference type="InterPro" id="IPR004095">
    <property type="entry name" value="TGS"/>
</dbReference>
<dbReference type="InterPro" id="IPR006073">
    <property type="entry name" value="GTP-bd"/>
</dbReference>
<feature type="binding site" evidence="3">
    <location>
        <begin position="30"/>
        <end position="35"/>
    </location>
    <ligand>
        <name>ATP</name>
        <dbReference type="ChEBI" id="CHEBI:30616"/>
    </ligand>
</feature>
<proteinExistence type="inferred from homology"/>
<dbReference type="InterPro" id="IPR004396">
    <property type="entry name" value="ATPase_YchF/OLA1"/>
</dbReference>
<evidence type="ECO:0000259" key="5">
    <source>
        <dbReference type="PROSITE" id="PS51880"/>
    </source>
</evidence>
<dbReference type="Gene3D" id="3.40.50.300">
    <property type="entry name" value="P-loop containing nucleotide triphosphate hydrolases"/>
    <property type="match status" value="1"/>
</dbReference>
<dbReference type="GO" id="GO:0005525">
    <property type="term" value="F:GTP binding"/>
    <property type="evidence" value="ECO:0007669"/>
    <property type="project" value="InterPro"/>
</dbReference>
<dbReference type="NCBIfam" id="TIGR00092">
    <property type="entry name" value="redox-regulated ATPase YchF"/>
    <property type="match status" value="1"/>
</dbReference>
<feature type="domain" description="TGS" evidence="5">
    <location>
        <begin position="306"/>
        <end position="372"/>
    </location>
</feature>
<comment type="subunit">
    <text evidence="3">Monomer.</text>
</comment>
<dbReference type="AlphaFoldDB" id="A0A8H3F6E9"/>
<evidence type="ECO:0000256" key="3">
    <source>
        <dbReference type="HAMAP-Rule" id="MF_03167"/>
    </source>
</evidence>
<dbReference type="FunFam" id="1.10.150.300:FF:000001">
    <property type="entry name" value="Ribosome-binding ATPase YchF"/>
    <property type="match status" value="1"/>
</dbReference>
<accession>A0A8H3F6E9</accession>
<dbReference type="InterPro" id="IPR031167">
    <property type="entry name" value="G_OBG"/>
</dbReference>
<dbReference type="HAMAP" id="MF_00944">
    <property type="entry name" value="YchF_OLA1_ATPase"/>
    <property type="match status" value="1"/>
</dbReference>
<reference evidence="6" key="1">
    <citation type="submission" date="2021-03" db="EMBL/GenBank/DDBJ databases">
        <authorList>
            <person name="Tagirdzhanova G."/>
        </authorList>
    </citation>
    <scope>NUCLEOTIDE SEQUENCE</scope>
</reference>
<evidence type="ECO:0000313" key="7">
    <source>
        <dbReference type="Proteomes" id="UP000664169"/>
    </source>
</evidence>
<dbReference type="PROSITE" id="PS51710">
    <property type="entry name" value="G_OBG"/>
    <property type="match status" value="1"/>
</dbReference>
<keyword evidence="1 3" id="KW-0547">Nucleotide-binding</keyword>
<keyword evidence="7" id="KW-1185">Reference proteome</keyword>
<dbReference type="PIRSF" id="PIRSF006641">
    <property type="entry name" value="CHP00092"/>
    <property type="match status" value="1"/>
</dbReference>
<dbReference type="GO" id="GO:0005737">
    <property type="term" value="C:cytoplasm"/>
    <property type="evidence" value="ECO:0007669"/>
    <property type="project" value="UniProtKB-SubCell"/>
</dbReference>
<keyword evidence="3" id="KW-0963">Cytoplasm</keyword>
<dbReference type="InterPro" id="IPR012676">
    <property type="entry name" value="TGS-like"/>
</dbReference>
<dbReference type="GO" id="GO:0005524">
    <property type="term" value="F:ATP binding"/>
    <property type="evidence" value="ECO:0007669"/>
    <property type="project" value="UniProtKB-UniRule"/>
</dbReference>
<dbReference type="Gene3D" id="3.10.20.30">
    <property type="match status" value="1"/>
</dbReference>
<name>A0A8H3F6E9_9LECA</name>
<dbReference type="CDD" id="cd04867">
    <property type="entry name" value="TGS_YchF_OLA1"/>
    <property type="match status" value="1"/>
</dbReference>
<evidence type="ECO:0000259" key="4">
    <source>
        <dbReference type="PROSITE" id="PS51710"/>
    </source>
</evidence>
<dbReference type="Pfam" id="PF01926">
    <property type="entry name" value="MMR_HSR1"/>
    <property type="match status" value="1"/>
</dbReference>
<dbReference type="InterPro" id="IPR023192">
    <property type="entry name" value="TGS-like_dom_sf"/>
</dbReference>
<gene>
    <name evidence="6" type="primary">OLA1</name>
    <name evidence="6" type="ORF">GOMPHAMPRED_002018</name>
</gene>
<dbReference type="Gene3D" id="1.10.150.300">
    <property type="entry name" value="TGS-like domain"/>
    <property type="match status" value="1"/>
</dbReference>
<dbReference type="FunFam" id="3.10.20.30:FF:000001">
    <property type="entry name" value="Ribosome-binding ATPase YchF"/>
    <property type="match status" value="1"/>
</dbReference>
<organism evidence="6 7">
    <name type="scientific">Gomphillus americanus</name>
    <dbReference type="NCBI Taxonomy" id="1940652"/>
    <lineage>
        <taxon>Eukaryota</taxon>
        <taxon>Fungi</taxon>
        <taxon>Dikarya</taxon>
        <taxon>Ascomycota</taxon>
        <taxon>Pezizomycotina</taxon>
        <taxon>Lecanoromycetes</taxon>
        <taxon>OSLEUM clade</taxon>
        <taxon>Ostropomycetidae</taxon>
        <taxon>Ostropales</taxon>
        <taxon>Graphidaceae</taxon>
        <taxon>Gomphilloideae</taxon>
        <taxon>Gomphillus</taxon>
    </lineage>
</organism>
<protein>
    <recommendedName>
        <fullName evidence="3">Obg-like ATPase 1</fullName>
    </recommendedName>
</protein>
<dbReference type="EMBL" id="CAJPDQ010000015">
    <property type="protein sequence ID" value="CAF9920231.1"/>
    <property type="molecule type" value="Genomic_DNA"/>
</dbReference>
<dbReference type="InterPro" id="IPR041706">
    <property type="entry name" value="YchF_N"/>
</dbReference>
<dbReference type="GO" id="GO:0016887">
    <property type="term" value="F:ATP hydrolysis activity"/>
    <property type="evidence" value="ECO:0007669"/>
    <property type="project" value="UniProtKB-UniRule"/>
</dbReference>
<dbReference type="PANTHER" id="PTHR23305:SF11">
    <property type="entry name" value="OBG-LIKE ATPASE 1"/>
    <property type="match status" value="1"/>
</dbReference>
<dbReference type="PROSITE" id="PS51880">
    <property type="entry name" value="TGS"/>
    <property type="match status" value="1"/>
</dbReference>
<dbReference type="PANTHER" id="PTHR23305">
    <property type="entry name" value="OBG GTPASE FAMILY"/>
    <property type="match status" value="1"/>
</dbReference>
<sequence length="394" mass="43665">MPSKKKEEEKKIPLGRPGNSLKSGIVGLANVGKSTLFQAITRCSLGNPANFPYATIDPEEARVIVPDARYDWLCEQYNPKSRVPANLTVYDIAGLTRGASTGAGLGNAFLSHIRAVDAIFQVVRCFDDAEIIHVEGDVDPIRDLDIIADELRIKDIEFVEKALENSKKQTRRGGQSLEMKKAKEEEATIEKILALLQSGKDVRKEHWSPKEIEVINPLFLLTAKPVVFLVNLSEKDYIRQKNKNLAKIAEWVKEHAPGDPIIPLSVAFESRLTQFDTDAEAEEECKKLGTKSALPKVITTMRSALELMSFFTVGSDEVRQWTIRKDTKAPQAAGVIHGDFEKTFIQALVYNYDILKELGTEAEVKAKGKVRTEGKGYICQDGDILLIKAGAAKA</sequence>
<feature type="binding site" evidence="3">
    <location>
        <position position="232"/>
    </location>
    <ligand>
        <name>ATP</name>
        <dbReference type="ChEBI" id="CHEBI:30616"/>
    </ligand>
</feature>
<dbReference type="PRINTS" id="PR00326">
    <property type="entry name" value="GTP1OBG"/>
</dbReference>
<dbReference type="SUPFAM" id="SSF81271">
    <property type="entry name" value="TGS-like"/>
    <property type="match status" value="1"/>
</dbReference>
<evidence type="ECO:0000256" key="2">
    <source>
        <dbReference type="ARBA" id="ARBA00022840"/>
    </source>
</evidence>
<dbReference type="GO" id="GO:0043023">
    <property type="term" value="F:ribosomal large subunit binding"/>
    <property type="evidence" value="ECO:0007669"/>
    <property type="project" value="UniProtKB-UniRule"/>
</dbReference>
<dbReference type="OrthoDB" id="424823at2759"/>
<comment type="function">
    <text evidence="3">Hydrolyzes ATP, and can also hydrolyze GTP with lower efficiency. Has lower affinity for GTP.</text>
</comment>